<dbReference type="InterPro" id="IPR013786">
    <property type="entry name" value="AcylCoA_DH/ox_N"/>
</dbReference>
<dbReference type="Gene3D" id="1.10.540.10">
    <property type="entry name" value="Acyl-CoA dehydrogenase/oxidase, N-terminal domain"/>
    <property type="match status" value="1"/>
</dbReference>
<dbReference type="STRING" id="883081.HMPREF9698_00969"/>
<dbReference type="InterPro" id="IPR046373">
    <property type="entry name" value="Acyl-CoA_Oxase/DH_mid-dom_sf"/>
</dbReference>
<dbReference type="Pfam" id="PF00441">
    <property type="entry name" value="Acyl-CoA_dh_1"/>
    <property type="match status" value="1"/>
</dbReference>
<dbReference type="GO" id="GO:0003995">
    <property type="term" value="F:acyl-CoA dehydrogenase activity"/>
    <property type="evidence" value="ECO:0007669"/>
    <property type="project" value="TreeGrafter"/>
</dbReference>
<feature type="domain" description="Acyl-CoA dehydrogenase/oxidase N-terminal" evidence="8">
    <location>
        <begin position="3"/>
        <end position="101"/>
    </location>
</feature>
<organism evidence="9 10">
    <name type="scientific">Alloiococcus otitis ATCC 51267</name>
    <dbReference type="NCBI Taxonomy" id="883081"/>
    <lineage>
        <taxon>Bacteria</taxon>
        <taxon>Bacillati</taxon>
        <taxon>Bacillota</taxon>
        <taxon>Bacilli</taxon>
        <taxon>Lactobacillales</taxon>
        <taxon>Carnobacteriaceae</taxon>
        <taxon>Alloiococcus</taxon>
    </lineage>
</organism>
<keyword evidence="5" id="KW-0560">Oxidoreductase</keyword>
<comment type="caution">
    <text evidence="9">The sequence shown here is derived from an EMBL/GenBank/DDBJ whole genome shotgun (WGS) entry which is preliminary data.</text>
</comment>
<evidence type="ECO:0000256" key="1">
    <source>
        <dbReference type="ARBA" id="ARBA00001974"/>
    </source>
</evidence>
<evidence type="ECO:0000256" key="5">
    <source>
        <dbReference type="RuleBase" id="RU362125"/>
    </source>
</evidence>
<dbReference type="InterPro" id="IPR009100">
    <property type="entry name" value="AcylCoA_DH/oxidase_NM_dom_sf"/>
</dbReference>
<comment type="similarity">
    <text evidence="2 5">Belongs to the acyl-CoA dehydrogenase family.</text>
</comment>
<feature type="domain" description="Acyl-CoA dehydrogenase/oxidase C-terminal" evidence="6">
    <location>
        <begin position="229"/>
        <end position="354"/>
    </location>
</feature>
<protein>
    <recommendedName>
        <fullName evidence="11">Acyl-CoA dehydrogenase</fullName>
    </recommendedName>
</protein>
<dbReference type="HOGENOM" id="CLU_018204_3_2_9"/>
<evidence type="ECO:0000313" key="9">
    <source>
        <dbReference type="EMBL" id="EKU93437.1"/>
    </source>
</evidence>
<dbReference type="RefSeq" id="WP_003777948.1">
    <property type="nucleotide sequence ID" value="NZ_JH992959.1"/>
</dbReference>
<dbReference type="GO" id="GO:0050660">
    <property type="term" value="F:flavin adenine dinucleotide binding"/>
    <property type="evidence" value="ECO:0007669"/>
    <property type="project" value="InterPro"/>
</dbReference>
<dbReference type="eggNOG" id="COG1960">
    <property type="taxonomic scope" value="Bacteria"/>
</dbReference>
<dbReference type="InterPro" id="IPR036250">
    <property type="entry name" value="AcylCo_DH-like_C"/>
</dbReference>
<evidence type="ECO:0000259" key="7">
    <source>
        <dbReference type="Pfam" id="PF02770"/>
    </source>
</evidence>
<dbReference type="OrthoDB" id="9802447at2"/>
<keyword evidence="10" id="KW-1185">Reference proteome</keyword>
<gene>
    <name evidence="9" type="ORF">HMPREF9698_00969</name>
</gene>
<dbReference type="Pfam" id="PF02771">
    <property type="entry name" value="Acyl-CoA_dh_N"/>
    <property type="match status" value="1"/>
</dbReference>
<evidence type="ECO:0000256" key="3">
    <source>
        <dbReference type="ARBA" id="ARBA00022630"/>
    </source>
</evidence>
<dbReference type="SUPFAM" id="SSF47203">
    <property type="entry name" value="Acyl-CoA dehydrogenase C-terminal domain-like"/>
    <property type="match status" value="1"/>
</dbReference>
<dbReference type="Pfam" id="PF02770">
    <property type="entry name" value="Acyl-CoA_dh_M"/>
    <property type="match status" value="1"/>
</dbReference>
<dbReference type="EMBL" id="AGXA01000020">
    <property type="protein sequence ID" value="EKU93437.1"/>
    <property type="molecule type" value="Genomic_DNA"/>
</dbReference>
<dbReference type="CDD" id="cd00567">
    <property type="entry name" value="ACAD"/>
    <property type="match status" value="1"/>
</dbReference>
<dbReference type="PANTHER" id="PTHR43884:SF37">
    <property type="entry name" value="ACYL-COA DEHYDROGENASE"/>
    <property type="match status" value="1"/>
</dbReference>
<dbReference type="InterPro" id="IPR009075">
    <property type="entry name" value="AcylCo_DH/oxidase_C"/>
</dbReference>
<evidence type="ECO:0000259" key="8">
    <source>
        <dbReference type="Pfam" id="PF02771"/>
    </source>
</evidence>
<feature type="domain" description="Acyl-CoA oxidase/dehydrogenase middle" evidence="7">
    <location>
        <begin position="113"/>
        <end position="208"/>
    </location>
</feature>
<proteinExistence type="inferred from homology"/>
<dbReference type="SUPFAM" id="SSF56645">
    <property type="entry name" value="Acyl-CoA dehydrogenase NM domain-like"/>
    <property type="match status" value="1"/>
</dbReference>
<comment type="cofactor">
    <cofactor evidence="1 5">
        <name>FAD</name>
        <dbReference type="ChEBI" id="CHEBI:57692"/>
    </cofactor>
</comment>
<dbReference type="InterPro" id="IPR006091">
    <property type="entry name" value="Acyl-CoA_Oxase/DH_mid-dom"/>
</dbReference>
<evidence type="ECO:0000256" key="2">
    <source>
        <dbReference type="ARBA" id="ARBA00009347"/>
    </source>
</evidence>
<dbReference type="PATRIC" id="fig|883081.3.peg.967"/>
<dbReference type="PANTHER" id="PTHR43884">
    <property type="entry name" value="ACYL-COA DEHYDROGENASE"/>
    <property type="match status" value="1"/>
</dbReference>
<reference evidence="9 10" key="1">
    <citation type="submission" date="2012-09" db="EMBL/GenBank/DDBJ databases">
        <title>The Genome Sequence of Alloiococcus otitis ATCC 51267.</title>
        <authorList>
            <consortium name="The Broad Institute Genome Sequencing Platform"/>
            <person name="Earl A."/>
            <person name="Ward D."/>
            <person name="Feldgarden M."/>
            <person name="Gevers D."/>
            <person name="Huys G."/>
            <person name="Walker B."/>
            <person name="Young S.K."/>
            <person name="Zeng Q."/>
            <person name="Gargeya S."/>
            <person name="Fitzgerald M."/>
            <person name="Haas B."/>
            <person name="Abouelleil A."/>
            <person name="Alvarado L."/>
            <person name="Arachchi H.M."/>
            <person name="Berlin A.M."/>
            <person name="Chapman S.B."/>
            <person name="Goldberg J."/>
            <person name="Griggs A."/>
            <person name="Gujja S."/>
            <person name="Hansen M."/>
            <person name="Howarth C."/>
            <person name="Imamovic A."/>
            <person name="Larimer J."/>
            <person name="McCowen C."/>
            <person name="Montmayeur A."/>
            <person name="Murphy C."/>
            <person name="Neiman D."/>
            <person name="Pearson M."/>
            <person name="Priest M."/>
            <person name="Roberts A."/>
            <person name="Saif S."/>
            <person name="Shea T."/>
            <person name="Sisk P."/>
            <person name="Sykes S."/>
            <person name="Wortman J."/>
            <person name="Nusbaum C."/>
            <person name="Birren B."/>
        </authorList>
    </citation>
    <scope>NUCLEOTIDE SEQUENCE [LARGE SCALE GENOMIC DNA]</scope>
    <source>
        <strain evidence="9 10">ATCC 51267</strain>
    </source>
</reference>
<keyword evidence="4 5" id="KW-0274">FAD</keyword>
<keyword evidence="3 5" id="KW-0285">Flavoprotein</keyword>
<evidence type="ECO:0008006" key="11">
    <source>
        <dbReference type="Google" id="ProtNLM"/>
    </source>
</evidence>
<dbReference type="Gene3D" id="1.20.140.10">
    <property type="entry name" value="Butyryl-CoA Dehydrogenase, subunit A, domain 3"/>
    <property type="match status" value="1"/>
</dbReference>
<accession>K9ERC5</accession>
<dbReference type="AlphaFoldDB" id="K9ERC5"/>
<evidence type="ECO:0000313" key="10">
    <source>
        <dbReference type="Proteomes" id="UP000009875"/>
    </source>
</evidence>
<evidence type="ECO:0000259" key="6">
    <source>
        <dbReference type="Pfam" id="PF00441"/>
    </source>
</evidence>
<sequence>MSEILDKATEFAKQYIQPVAQELDEESAFPQDILTKLHEERYLELLVPEDLGGLGGDIVDLVEVTWAFAKESATVGLTYLMHNVALAAVIQAAKEETKKQIAKEVKEEGKFLALAYSETSGGVETRKPDRTVAKKEGDTWTLNGAKSMVTSATFADYYVIIAKDAQEEEDPKNFIVAKDDPGVSFKMEWWSGLGMRGNVSCPMFMDGVQVPDSYRLDNPKTHAVFLAGLAAVYSGLNMAIAKEAIDHTQDRQYPDGHKLAEVDAIKGHLSAIYSKAMAGTALTKQAAQAGRDDLEAAFPQILAARVVATENVIESANLGMRIGGGRAYTGYKNFELYLRNALASQVMAPSLDMLQEWIGETLTGQEMD</sequence>
<dbReference type="Gene3D" id="2.40.110.10">
    <property type="entry name" value="Butyryl-CoA Dehydrogenase, subunit A, domain 2"/>
    <property type="match status" value="1"/>
</dbReference>
<dbReference type="InterPro" id="IPR037069">
    <property type="entry name" value="AcylCoA_DH/ox_N_sf"/>
</dbReference>
<dbReference type="Proteomes" id="UP000009875">
    <property type="component" value="Unassembled WGS sequence"/>
</dbReference>
<evidence type="ECO:0000256" key="4">
    <source>
        <dbReference type="ARBA" id="ARBA00022827"/>
    </source>
</evidence>
<name>K9ERC5_9LACT</name>